<dbReference type="PANTHER" id="PTHR12835:SF5">
    <property type="entry name" value="BIOTIN--PROTEIN LIGASE"/>
    <property type="match status" value="1"/>
</dbReference>
<dbReference type="Proteomes" id="UP000807306">
    <property type="component" value="Unassembled WGS sequence"/>
</dbReference>
<reference evidence="4" key="1">
    <citation type="submission" date="2020-11" db="EMBL/GenBank/DDBJ databases">
        <authorList>
            <consortium name="DOE Joint Genome Institute"/>
            <person name="Ahrendt S."/>
            <person name="Riley R."/>
            <person name="Andreopoulos W."/>
            <person name="Labutti K."/>
            <person name="Pangilinan J."/>
            <person name="Ruiz-Duenas F.J."/>
            <person name="Barrasa J.M."/>
            <person name="Sanchez-Garcia M."/>
            <person name="Camarero S."/>
            <person name="Miyauchi S."/>
            <person name="Serrano A."/>
            <person name="Linde D."/>
            <person name="Babiker R."/>
            <person name="Drula E."/>
            <person name="Ayuso-Fernandez I."/>
            <person name="Pacheco R."/>
            <person name="Padilla G."/>
            <person name="Ferreira P."/>
            <person name="Barriuso J."/>
            <person name="Kellner H."/>
            <person name="Castanera R."/>
            <person name="Alfaro M."/>
            <person name="Ramirez L."/>
            <person name="Pisabarro A.G."/>
            <person name="Kuo A."/>
            <person name="Tritt A."/>
            <person name="Lipzen A."/>
            <person name="He G."/>
            <person name="Yan M."/>
            <person name="Ng V."/>
            <person name="Cullen D."/>
            <person name="Martin F."/>
            <person name="Rosso M.-N."/>
            <person name="Henrissat B."/>
            <person name="Hibbett D."/>
            <person name="Martinez A.T."/>
            <person name="Grigoriev I.V."/>
        </authorList>
    </citation>
    <scope>NUCLEOTIDE SEQUENCE</scope>
    <source>
        <strain evidence="4">CBS 506.95</strain>
    </source>
</reference>
<sequence>MNVLVYSGPEILQLSLTHALSSLRAILLPHYTVQPITAPALKTQPWRLSCALLVLPQSRDSHREGFMSPASQQIKEYVEGGGKCLMFGVRATLHSRSGSLGFGLSGGLKGLTLGLEGDDGPAEVPLKFSDQVRNRRLTFGYLDDNEHLVIKPSIITLNAFQKDFKGIYDSGLPKLNGFQGAEEVSILGRFPCNKSELGPIAGLKIGINEGELVVWSPSIEFPLTEEPASSIEHNISTTEIQAVDDARREVLAKVLVALGLQLPAKESHSSVTGANPIPYSKPLPQFLVSSPRCPNIVRDVLNQLQKAPFVPSASVQMKVLKDSVDIFQLYSSDTTNPEEFLTSVRDPVADQASEKLSTVQHKKIISYSDGRLPDSKLTPLFKLVEYFDSLKLSRERQGVASLPEIGNPWGIGEALLYGEAVTSTQTLFDNNPSFSSNLPTPILSLASHQLAGRGRGANIWLSPSGCLQFSLLLRVPLSETPTSPAFKPAKLVFVQYLFALAVVEACRDDIVLGENLGGRVRIKWPNDIYADVGVDGKEDLKKIGGVLVNTSFQGGMVDIIIGCGINVLNSLPIASLLQLKNLHSSGNQSKDSPTMEKTAAAIMTRFEEMWNTFILKGSFEPFLGLYLKRWLHSDQLVTLTTTNPPIKVRIVGITAEHGLLRTMPERRTSATGLLGSYAARVDGDSSDTGEYVDLQPDGNSFDLMAGLIRTKT</sequence>
<dbReference type="OrthoDB" id="10250105at2759"/>
<dbReference type="GO" id="GO:0004077">
    <property type="term" value="F:biotin--[biotin carboxyl-carrier protein] ligase activity"/>
    <property type="evidence" value="ECO:0007669"/>
    <property type="project" value="InterPro"/>
</dbReference>
<feature type="domain" description="BPL/LPL catalytic" evidence="3">
    <location>
        <begin position="400"/>
        <end position="614"/>
    </location>
</feature>
<dbReference type="Pfam" id="PF09825">
    <property type="entry name" value="BPL_N"/>
    <property type="match status" value="1"/>
</dbReference>
<protein>
    <recommendedName>
        <fullName evidence="3">BPL/LPL catalytic domain-containing protein</fullName>
    </recommendedName>
</protein>
<dbReference type="GO" id="GO:0005737">
    <property type="term" value="C:cytoplasm"/>
    <property type="evidence" value="ECO:0007669"/>
    <property type="project" value="TreeGrafter"/>
</dbReference>
<evidence type="ECO:0000313" key="5">
    <source>
        <dbReference type="Proteomes" id="UP000807306"/>
    </source>
</evidence>
<comment type="similarity">
    <text evidence="1">Belongs to the biotin--protein ligase family.</text>
</comment>
<proteinExistence type="inferred from homology"/>
<dbReference type="InterPro" id="IPR045864">
    <property type="entry name" value="aa-tRNA-synth_II/BPL/LPL"/>
</dbReference>
<name>A0A9P6E6X4_9AGAR</name>
<evidence type="ECO:0000256" key="1">
    <source>
        <dbReference type="ARBA" id="ARBA00009934"/>
    </source>
</evidence>
<dbReference type="NCBIfam" id="TIGR00121">
    <property type="entry name" value="birA_ligase"/>
    <property type="match status" value="1"/>
</dbReference>
<comment type="caution">
    <text evidence="4">The sequence shown here is derived from an EMBL/GenBank/DDBJ whole genome shotgun (WGS) entry which is preliminary data.</text>
</comment>
<keyword evidence="5" id="KW-1185">Reference proteome</keyword>
<dbReference type="InterPro" id="IPR004143">
    <property type="entry name" value="BPL_LPL_catalytic"/>
</dbReference>
<evidence type="ECO:0000256" key="2">
    <source>
        <dbReference type="ARBA" id="ARBA00022598"/>
    </source>
</evidence>
<dbReference type="PANTHER" id="PTHR12835">
    <property type="entry name" value="BIOTIN PROTEIN LIGASE"/>
    <property type="match status" value="1"/>
</dbReference>
<dbReference type="Pfam" id="PF03099">
    <property type="entry name" value="BPL_LplA_LipB"/>
    <property type="match status" value="1"/>
</dbReference>
<organism evidence="4 5">
    <name type="scientific">Crepidotus variabilis</name>
    <dbReference type="NCBI Taxonomy" id="179855"/>
    <lineage>
        <taxon>Eukaryota</taxon>
        <taxon>Fungi</taxon>
        <taxon>Dikarya</taxon>
        <taxon>Basidiomycota</taxon>
        <taxon>Agaricomycotina</taxon>
        <taxon>Agaricomycetes</taxon>
        <taxon>Agaricomycetidae</taxon>
        <taxon>Agaricales</taxon>
        <taxon>Agaricineae</taxon>
        <taxon>Crepidotaceae</taxon>
        <taxon>Crepidotus</taxon>
    </lineage>
</organism>
<dbReference type="Gene3D" id="3.30.930.10">
    <property type="entry name" value="Bira Bifunctional Protein, Domain 2"/>
    <property type="match status" value="1"/>
</dbReference>
<dbReference type="SUPFAM" id="SSF55681">
    <property type="entry name" value="Class II aaRS and biotin synthetases"/>
    <property type="match status" value="1"/>
</dbReference>
<dbReference type="CDD" id="cd16442">
    <property type="entry name" value="BPL"/>
    <property type="match status" value="1"/>
</dbReference>
<dbReference type="AlphaFoldDB" id="A0A9P6E6X4"/>
<evidence type="ECO:0000313" key="4">
    <source>
        <dbReference type="EMBL" id="KAF9523766.1"/>
    </source>
</evidence>
<dbReference type="InterPro" id="IPR019197">
    <property type="entry name" value="Biotin-prot_ligase_N"/>
</dbReference>
<dbReference type="PROSITE" id="PS51733">
    <property type="entry name" value="BPL_LPL_CATALYTIC"/>
    <property type="match status" value="1"/>
</dbReference>
<evidence type="ECO:0000259" key="3">
    <source>
        <dbReference type="PROSITE" id="PS51733"/>
    </source>
</evidence>
<keyword evidence="2" id="KW-0436">Ligase</keyword>
<accession>A0A9P6E6X4</accession>
<gene>
    <name evidence="4" type="ORF">CPB83DRAFT_862250</name>
</gene>
<dbReference type="EMBL" id="MU157910">
    <property type="protein sequence ID" value="KAF9523766.1"/>
    <property type="molecule type" value="Genomic_DNA"/>
</dbReference>
<dbReference type="InterPro" id="IPR004408">
    <property type="entry name" value="Biotin_CoA_COase_ligase"/>
</dbReference>